<dbReference type="InterPro" id="IPR002925">
    <property type="entry name" value="Dienelactn_hydro"/>
</dbReference>
<dbReference type="SUPFAM" id="SSF53474">
    <property type="entry name" value="alpha/beta-Hydrolases"/>
    <property type="match status" value="1"/>
</dbReference>
<comment type="caution">
    <text evidence="2">The sequence shown here is derived from an EMBL/GenBank/DDBJ whole genome shotgun (WGS) entry which is preliminary data.</text>
</comment>
<dbReference type="Gene3D" id="3.40.50.1820">
    <property type="entry name" value="alpha/beta hydrolase"/>
    <property type="match status" value="1"/>
</dbReference>
<dbReference type="RefSeq" id="WP_020514925.1">
    <property type="nucleotide sequence ID" value="NZ_JBIAZU010000006.1"/>
</dbReference>
<dbReference type="PANTHER" id="PTHR46623:SF6">
    <property type="entry name" value="ALPHA_BETA-HYDROLASES SUPERFAMILY PROTEIN"/>
    <property type="match status" value="1"/>
</dbReference>
<dbReference type="InterPro" id="IPR029058">
    <property type="entry name" value="AB_hydrolase_fold"/>
</dbReference>
<reference evidence="2 3" key="1">
    <citation type="submission" date="2024-10" db="EMBL/GenBank/DDBJ databases">
        <title>The Natural Products Discovery Center: Release of the First 8490 Sequenced Strains for Exploring Actinobacteria Biosynthetic Diversity.</title>
        <authorList>
            <person name="Kalkreuter E."/>
            <person name="Kautsar S.A."/>
            <person name="Yang D."/>
            <person name="Bader C.D."/>
            <person name="Teijaro C.N."/>
            <person name="Fluegel L."/>
            <person name="Davis C.M."/>
            <person name="Simpson J.R."/>
            <person name="Lauterbach L."/>
            <person name="Steele A.D."/>
            <person name="Gui C."/>
            <person name="Meng S."/>
            <person name="Li G."/>
            <person name="Viehrig K."/>
            <person name="Ye F."/>
            <person name="Su P."/>
            <person name="Kiefer A.F."/>
            <person name="Nichols A."/>
            <person name="Cepeda A.J."/>
            <person name="Yan W."/>
            <person name="Fan B."/>
            <person name="Jiang Y."/>
            <person name="Adhikari A."/>
            <person name="Zheng C.-J."/>
            <person name="Schuster L."/>
            <person name="Cowan T.M."/>
            <person name="Smanski M.J."/>
            <person name="Chevrette M.G."/>
            <person name="De Carvalho L.P.S."/>
            <person name="Shen B."/>
        </authorList>
    </citation>
    <scope>NUCLEOTIDE SEQUENCE [LARGE SCALE GENOMIC DNA]</scope>
    <source>
        <strain evidence="2 3">NPDC000087</strain>
    </source>
</reference>
<dbReference type="Pfam" id="PF01738">
    <property type="entry name" value="DLH"/>
    <property type="match status" value="1"/>
</dbReference>
<dbReference type="EC" id="3.1.-.-" evidence="2"/>
<dbReference type="EMBL" id="JBIAZU010000006">
    <property type="protein sequence ID" value="MFF5294266.1"/>
    <property type="molecule type" value="Genomic_DNA"/>
</dbReference>
<keyword evidence="3" id="KW-1185">Reference proteome</keyword>
<dbReference type="Proteomes" id="UP001602245">
    <property type="component" value="Unassembled WGS sequence"/>
</dbReference>
<name>A0ABW6WLU6_9ACTN</name>
<evidence type="ECO:0000313" key="3">
    <source>
        <dbReference type="Proteomes" id="UP001602245"/>
    </source>
</evidence>
<evidence type="ECO:0000259" key="1">
    <source>
        <dbReference type="Pfam" id="PF01738"/>
    </source>
</evidence>
<protein>
    <submittedName>
        <fullName evidence="2">Dienelactone hydrolase family protein</fullName>
        <ecNumber evidence="2">3.1.-.-</ecNumber>
    </submittedName>
</protein>
<dbReference type="InterPro" id="IPR051049">
    <property type="entry name" value="Dienelactone_hydrolase-like"/>
</dbReference>
<proteinExistence type="predicted"/>
<organism evidence="2 3">
    <name type="scientific">Paractinoplanes globisporus</name>
    <dbReference type="NCBI Taxonomy" id="113565"/>
    <lineage>
        <taxon>Bacteria</taxon>
        <taxon>Bacillati</taxon>
        <taxon>Actinomycetota</taxon>
        <taxon>Actinomycetes</taxon>
        <taxon>Micromonosporales</taxon>
        <taxon>Micromonosporaceae</taxon>
        <taxon>Paractinoplanes</taxon>
    </lineage>
</organism>
<sequence>MTSIALFHSVYGLRPAVLAAAEELRAAGHEVVAPDLFDGPVAQTIEEGFALSARVGRAAVMRRAEEAVRDLPADAVLAGLSMGAGVAGDLLAERPHAAGLLLLNGTGAEGVAVRRGLPVQAHLGDADTIFPPAYVAGWCARMAEAGAAVELFTYAGVGHFFTDPGAPDHDEAAAELAWQRSLRFLADL</sequence>
<accession>A0ABW6WLU6</accession>
<dbReference type="PANTHER" id="PTHR46623">
    <property type="entry name" value="CARBOXYMETHYLENEBUTENOLIDASE-RELATED"/>
    <property type="match status" value="1"/>
</dbReference>
<keyword evidence="2" id="KW-0378">Hydrolase</keyword>
<gene>
    <name evidence="2" type="ORF">ACFY35_32925</name>
</gene>
<dbReference type="GO" id="GO:0016787">
    <property type="term" value="F:hydrolase activity"/>
    <property type="evidence" value="ECO:0007669"/>
    <property type="project" value="UniProtKB-KW"/>
</dbReference>
<evidence type="ECO:0000313" key="2">
    <source>
        <dbReference type="EMBL" id="MFF5294266.1"/>
    </source>
</evidence>
<feature type="domain" description="Dienelactone hydrolase" evidence="1">
    <location>
        <begin position="4"/>
        <end position="186"/>
    </location>
</feature>